<dbReference type="AlphaFoldDB" id="A0A179GJC0"/>
<dbReference type="InterPro" id="IPR051140">
    <property type="entry name" value="GATA_TF"/>
</dbReference>
<accession>A0A179GJC0</accession>
<dbReference type="Gene3D" id="3.30.50.10">
    <property type="entry name" value="Erythroid Transcription Factor GATA-1, subunit A"/>
    <property type="match status" value="1"/>
</dbReference>
<feature type="domain" description="GATA-type" evidence="6">
    <location>
        <begin position="231"/>
        <end position="264"/>
    </location>
</feature>
<evidence type="ECO:0000259" key="6">
    <source>
        <dbReference type="PROSITE" id="PS50114"/>
    </source>
</evidence>
<name>A0A179GJC0_PURLI</name>
<evidence type="ECO:0000256" key="1">
    <source>
        <dbReference type="ARBA" id="ARBA00022723"/>
    </source>
</evidence>
<feature type="compositionally biased region" description="Low complexity" evidence="5">
    <location>
        <begin position="138"/>
        <end position="153"/>
    </location>
</feature>
<keyword evidence="2 4" id="KW-0863">Zinc-finger</keyword>
<dbReference type="PROSITE" id="PS50114">
    <property type="entry name" value="GATA_ZN_FINGER_2"/>
    <property type="match status" value="1"/>
</dbReference>
<evidence type="ECO:0000256" key="3">
    <source>
        <dbReference type="ARBA" id="ARBA00022833"/>
    </source>
</evidence>
<feature type="compositionally biased region" description="Polar residues" evidence="5">
    <location>
        <begin position="50"/>
        <end position="59"/>
    </location>
</feature>
<dbReference type="Pfam" id="PF00320">
    <property type="entry name" value="GATA"/>
    <property type="match status" value="1"/>
</dbReference>
<dbReference type="EMBL" id="LSBI01000012">
    <property type="protein sequence ID" value="OAQ77966.1"/>
    <property type="molecule type" value="Genomic_DNA"/>
</dbReference>
<feature type="compositionally biased region" description="Basic and acidic residues" evidence="5">
    <location>
        <begin position="216"/>
        <end position="226"/>
    </location>
</feature>
<keyword evidence="1" id="KW-0479">Metal-binding</keyword>
<evidence type="ECO:0000313" key="8">
    <source>
        <dbReference type="Proteomes" id="UP000078340"/>
    </source>
</evidence>
<evidence type="ECO:0000256" key="4">
    <source>
        <dbReference type="PROSITE-ProRule" id="PRU00094"/>
    </source>
</evidence>
<dbReference type="PANTHER" id="PTHR45658:SF149">
    <property type="entry name" value="PROTEIN GAT3-RELATED"/>
    <property type="match status" value="1"/>
</dbReference>
<protein>
    <submittedName>
        <fullName evidence="7">GATA zinc finger domain-containing protein</fullName>
    </submittedName>
</protein>
<gene>
    <name evidence="7" type="ORF">VFPFJ_10333</name>
</gene>
<dbReference type="InterPro" id="IPR000679">
    <property type="entry name" value="Znf_GATA"/>
</dbReference>
<organism evidence="7 8">
    <name type="scientific">Purpureocillium lilacinum</name>
    <name type="common">Paecilomyces lilacinus</name>
    <dbReference type="NCBI Taxonomy" id="33203"/>
    <lineage>
        <taxon>Eukaryota</taxon>
        <taxon>Fungi</taxon>
        <taxon>Dikarya</taxon>
        <taxon>Ascomycota</taxon>
        <taxon>Pezizomycotina</taxon>
        <taxon>Sordariomycetes</taxon>
        <taxon>Hypocreomycetidae</taxon>
        <taxon>Hypocreales</taxon>
        <taxon>Ophiocordycipitaceae</taxon>
        <taxon>Purpureocillium</taxon>
    </lineage>
</organism>
<dbReference type="GO" id="GO:0008270">
    <property type="term" value="F:zinc ion binding"/>
    <property type="evidence" value="ECO:0007669"/>
    <property type="project" value="UniProtKB-KW"/>
</dbReference>
<dbReference type="PANTHER" id="PTHR45658">
    <property type="entry name" value="GATA TRANSCRIPTION FACTOR"/>
    <property type="match status" value="1"/>
</dbReference>
<feature type="compositionally biased region" description="Polar residues" evidence="5">
    <location>
        <begin position="81"/>
        <end position="106"/>
    </location>
</feature>
<evidence type="ECO:0000313" key="7">
    <source>
        <dbReference type="EMBL" id="OAQ77966.1"/>
    </source>
</evidence>
<evidence type="ECO:0000256" key="5">
    <source>
        <dbReference type="SAM" id="MobiDB-lite"/>
    </source>
</evidence>
<evidence type="ECO:0000256" key="2">
    <source>
        <dbReference type="ARBA" id="ARBA00022771"/>
    </source>
</evidence>
<dbReference type="GO" id="GO:0006355">
    <property type="term" value="P:regulation of DNA-templated transcription"/>
    <property type="evidence" value="ECO:0007669"/>
    <property type="project" value="InterPro"/>
</dbReference>
<reference evidence="7 8" key="1">
    <citation type="submission" date="2016-02" db="EMBL/GenBank/DDBJ databases">
        <title>Biosynthesis of antibiotic leucinostatins and their inhibition on Phytophthora in bio-control Purpureocillium lilacinum.</title>
        <authorList>
            <person name="Wang G."/>
            <person name="Liu Z."/>
            <person name="Lin R."/>
            <person name="Li E."/>
            <person name="Mao Z."/>
            <person name="Ling J."/>
            <person name="Yin W."/>
            <person name="Xie B."/>
        </authorList>
    </citation>
    <scope>NUCLEOTIDE SEQUENCE [LARGE SCALE GENOMIC DNA]</scope>
    <source>
        <strain evidence="7">PLFJ-1</strain>
    </source>
</reference>
<keyword evidence="3" id="KW-0862">Zinc</keyword>
<dbReference type="SUPFAM" id="SSF57716">
    <property type="entry name" value="Glucocorticoid receptor-like (DNA-binding domain)"/>
    <property type="match status" value="1"/>
</dbReference>
<dbReference type="InterPro" id="IPR013088">
    <property type="entry name" value="Znf_NHR/GATA"/>
</dbReference>
<dbReference type="Proteomes" id="UP000078340">
    <property type="component" value="Unassembled WGS sequence"/>
</dbReference>
<comment type="caution">
    <text evidence="7">The sequence shown here is derived from an EMBL/GenBank/DDBJ whole genome shotgun (WGS) entry which is preliminary data.</text>
</comment>
<sequence>MARRLGHRLAGQSTLFFPPSILLPPAPSKRPTHSVVVRLPTSQHAIITIWPRQQPQQPGQKDDWSSAPRTRGARDGLLICTESNRPRPTTGATAPQARMTPQSHATARNRDDEPENGPPLDPTPRPGSADTTRREPDAAPSSSMSDAPDQAASVQDADEPGKDIGARPSSNICDCEVDDGDQTAASDADGGHSITAGAAGGHEQHTSEPNSHQRRNTPDEARHGQVGEDMDGPARSCHRCGRTRTPQWRNGPDGYGTLCNVCGLVFSKRQGKVLDA</sequence>
<dbReference type="CDD" id="cd00202">
    <property type="entry name" value="ZnF_GATA"/>
    <property type="match status" value="1"/>
</dbReference>
<dbReference type="SMART" id="SM00401">
    <property type="entry name" value="ZnF_GATA"/>
    <property type="match status" value="1"/>
</dbReference>
<dbReference type="GO" id="GO:0043565">
    <property type="term" value="F:sequence-specific DNA binding"/>
    <property type="evidence" value="ECO:0007669"/>
    <property type="project" value="InterPro"/>
</dbReference>
<feature type="region of interest" description="Disordered" evidence="5">
    <location>
        <begin position="50"/>
        <end position="249"/>
    </location>
</feature>
<feature type="compositionally biased region" description="Pro residues" evidence="5">
    <location>
        <begin position="116"/>
        <end position="125"/>
    </location>
</feature>
<proteinExistence type="predicted"/>